<feature type="region of interest" description="Disordered" evidence="1">
    <location>
        <begin position="420"/>
        <end position="521"/>
    </location>
</feature>
<reference evidence="3 4" key="1">
    <citation type="journal article" date="2015" name="Sci. Rep.">
        <title>Chromosome-level genome map provides insights into diverse defense mechanisms in the medicinal fungus Ganoderma sinense.</title>
        <authorList>
            <person name="Zhu Y."/>
            <person name="Xu J."/>
            <person name="Sun C."/>
            <person name="Zhou S."/>
            <person name="Xu H."/>
            <person name="Nelson D.R."/>
            <person name="Qian J."/>
            <person name="Song J."/>
            <person name="Luo H."/>
            <person name="Xiang L."/>
            <person name="Li Y."/>
            <person name="Xu Z."/>
            <person name="Ji A."/>
            <person name="Wang L."/>
            <person name="Lu S."/>
            <person name="Hayward A."/>
            <person name="Sun W."/>
            <person name="Li X."/>
            <person name="Schwartz D.C."/>
            <person name="Wang Y."/>
            <person name="Chen S."/>
        </authorList>
    </citation>
    <scope>NUCLEOTIDE SEQUENCE [LARGE SCALE GENOMIC DNA]</scope>
    <source>
        <strain evidence="3 4">ZZ0214-1</strain>
    </source>
</reference>
<dbReference type="Proteomes" id="UP000230002">
    <property type="component" value="Unassembled WGS sequence"/>
</dbReference>
<protein>
    <submittedName>
        <fullName evidence="3">Uncharacterized protein</fullName>
    </submittedName>
</protein>
<feature type="transmembrane region" description="Helical" evidence="2">
    <location>
        <begin position="231"/>
        <end position="254"/>
    </location>
</feature>
<keyword evidence="2" id="KW-1133">Transmembrane helix</keyword>
<feature type="transmembrane region" description="Helical" evidence="2">
    <location>
        <begin position="98"/>
        <end position="122"/>
    </location>
</feature>
<feature type="transmembrane region" description="Helical" evidence="2">
    <location>
        <begin position="177"/>
        <end position="199"/>
    </location>
</feature>
<keyword evidence="2" id="KW-0472">Membrane</keyword>
<proteinExistence type="predicted"/>
<dbReference type="EMBL" id="AYKW01000004">
    <property type="protein sequence ID" value="PIL34876.1"/>
    <property type="molecule type" value="Genomic_DNA"/>
</dbReference>
<keyword evidence="2" id="KW-0812">Transmembrane</keyword>
<dbReference type="OrthoDB" id="5427664at2759"/>
<feature type="transmembrane region" description="Helical" evidence="2">
    <location>
        <begin position="351"/>
        <end position="374"/>
    </location>
</feature>
<evidence type="ECO:0000313" key="4">
    <source>
        <dbReference type="Proteomes" id="UP000230002"/>
    </source>
</evidence>
<organism evidence="3 4">
    <name type="scientific">Ganoderma sinense ZZ0214-1</name>
    <dbReference type="NCBI Taxonomy" id="1077348"/>
    <lineage>
        <taxon>Eukaryota</taxon>
        <taxon>Fungi</taxon>
        <taxon>Dikarya</taxon>
        <taxon>Basidiomycota</taxon>
        <taxon>Agaricomycotina</taxon>
        <taxon>Agaricomycetes</taxon>
        <taxon>Polyporales</taxon>
        <taxon>Polyporaceae</taxon>
        <taxon>Ganoderma</taxon>
    </lineage>
</organism>
<feature type="transmembrane region" description="Helical" evidence="2">
    <location>
        <begin position="68"/>
        <end position="86"/>
    </location>
</feature>
<feature type="compositionally biased region" description="Basic and acidic residues" evidence="1">
    <location>
        <begin position="425"/>
        <end position="446"/>
    </location>
</feature>
<feature type="transmembrane region" description="Helical" evidence="2">
    <location>
        <begin position="313"/>
        <end position="331"/>
    </location>
</feature>
<feature type="compositionally biased region" description="Low complexity" evidence="1">
    <location>
        <begin position="478"/>
        <end position="487"/>
    </location>
</feature>
<accession>A0A2G8SM77</accession>
<keyword evidence="4" id="KW-1185">Reference proteome</keyword>
<comment type="caution">
    <text evidence="3">The sequence shown here is derived from an EMBL/GenBank/DDBJ whole genome shotgun (WGS) entry which is preliminary data.</text>
</comment>
<name>A0A2G8SM77_9APHY</name>
<gene>
    <name evidence="3" type="ORF">GSI_02663</name>
</gene>
<dbReference type="AlphaFoldDB" id="A0A2G8SM77"/>
<evidence type="ECO:0000256" key="1">
    <source>
        <dbReference type="SAM" id="MobiDB-lite"/>
    </source>
</evidence>
<sequence length="536" mass="59376">MTWWCNVSSDILQNATLNALQCSQDQDGSCVALCPNPDISGVGVRSAFYIQSFMNTLLVIFSRRDSVPTTWAATLLTGALVIAAMVQKQTQSITLHHAILTLNFATLSCISSLAVAPTLSIWRLTPQQYYAKRLAHDMLDAGDESDTRHRMVTDAVEQITTGRHKRRVERAQNRQRIFLAFALLIQVVLQWAWGVVLFVSPVYSQANCSGDTALIFFLYRFTAREINDRYMYVWVLWLLFSLGITMAMTVVLAVTSPARARAFTQHSSPVSTMGTRSLTMSTSSSSTPRPVHRQVYESVLSAVPPFRDTPRQLVFWYNVLCVILWLVYIIASEIQIQANCLFTGENSITSFGQITALLLSLAPLWSLSVALYRWPQTRRRLERRRRRVALSNSLVLTRTQTATGSVTDLIVPNLDFASVADPDAGDGKGTEKGTEKGEATVEHIETTRTTALPAGERARPTRALQSAMRGGRARSRSQDPQPQSQSRSRSRGPRGAGARSRASHVRAPTGSFLDAVPVPTSTAEEWNELATFGRSS</sequence>
<evidence type="ECO:0000313" key="3">
    <source>
        <dbReference type="EMBL" id="PIL34876.1"/>
    </source>
</evidence>
<evidence type="ECO:0000256" key="2">
    <source>
        <dbReference type="SAM" id="Phobius"/>
    </source>
</evidence>